<comment type="caution">
    <text evidence="1">The sequence shown here is derived from an EMBL/GenBank/DDBJ whole genome shotgun (WGS) entry which is preliminary data.</text>
</comment>
<accession>A0A6L3ZIB6</accession>
<organism evidence="1 2">
    <name type="scientific">Phaeocystidibacter marisrubri</name>
    <dbReference type="NCBI Taxonomy" id="1577780"/>
    <lineage>
        <taxon>Bacteria</taxon>
        <taxon>Pseudomonadati</taxon>
        <taxon>Bacteroidota</taxon>
        <taxon>Flavobacteriia</taxon>
        <taxon>Flavobacteriales</taxon>
        <taxon>Phaeocystidibacteraceae</taxon>
        <taxon>Phaeocystidibacter</taxon>
    </lineage>
</organism>
<evidence type="ECO:0008006" key="3">
    <source>
        <dbReference type="Google" id="ProtNLM"/>
    </source>
</evidence>
<evidence type="ECO:0000313" key="2">
    <source>
        <dbReference type="Proteomes" id="UP000484164"/>
    </source>
</evidence>
<dbReference type="EMBL" id="WBVQ01000001">
    <property type="protein sequence ID" value="KAB2817318.1"/>
    <property type="molecule type" value="Genomic_DNA"/>
</dbReference>
<evidence type="ECO:0000313" key="1">
    <source>
        <dbReference type="EMBL" id="KAB2817318.1"/>
    </source>
</evidence>
<dbReference type="InterPro" id="IPR011250">
    <property type="entry name" value="OMP/PagP_B-barrel"/>
</dbReference>
<sequence length="196" mass="21383">MMAIIGYSTASYSQLSLQAFTGYQFFGSAYTYQGQLRIQPSNVLGAAVTFKVRRDVGFNIMYSYQNTDVNLERSANFYEERLFEMDVHYVMLGSSYFHKTESKLTPYGGVLFGLSIMDPLERSRNSEVFFAIGAQGGVQVKLTPVLGLNFRGQILAPLTNVGAALWCGTGGCDVGLSAGSTLIQMNVSAGLDITLD</sequence>
<keyword evidence="2" id="KW-1185">Reference proteome</keyword>
<name>A0A6L3ZIB6_9FLAO</name>
<dbReference type="Gene3D" id="2.40.160.20">
    <property type="match status" value="1"/>
</dbReference>
<proteinExistence type="predicted"/>
<dbReference type="AlphaFoldDB" id="A0A6L3ZIB6"/>
<gene>
    <name evidence="1" type="ORF">F8C82_02700</name>
</gene>
<dbReference type="SUPFAM" id="SSF56925">
    <property type="entry name" value="OMPA-like"/>
    <property type="match status" value="1"/>
</dbReference>
<dbReference type="OrthoDB" id="838103at2"/>
<dbReference type="RefSeq" id="WP_151691889.1">
    <property type="nucleotide sequence ID" value="NZ_BMGX01000002.1"/>
</dbReference>
<dbReference type="Proteomes" id="UP000484164">
    <property type="component" value="Unassembled WGS sequence"/>
</dbReference>
<reference evidence="1 2" key="1">
    <citation type="submission" date="2019-10" db="EMBL/GenBank/DDBJ databases">
        <title>Genome sequence of Phaeocystidibacter marisrubri JCM30614 (type strain).</title>
        <authorList>
            <person name="Bowman J.P."/>
        </authorList>
    </citation>
    <scope>NUCLEOTIDE SEQUENCE [LARGE SCALE GENOMIC DNA]</scope>
    <source>
        <strain evidence="1 2">JCM 30614</strain>
    </source>
</reference>
<protein>
    <recommendedName>
        <fullName evidence="3">Outer membrane beta-barrel protein</fullName>
    </recommendedName>
</protein>